<protein>
    <recommendedName>
        <fullName evidence="7">Hydrophobin</fullName>
    </recommendedName>
</protein>
<proteinExistence type="inferred from homology"/>
<dbReference type="Proteomes" id="UP000017559">
    <property type="component" value="Unassembled WGS sequence"/>
</dbReference>
<organism evidence="8 9">
    <name type="scientific">Moniliophthora roreri (strain MCA 2997)</name>
    <name type="common">Cocoa frosty pod rot fungus</name>
    <name type="synonym">Crinipellis roreri</name>
    <dbReference type="NCBI Taxonomy" id="1381753"/>
    <lineage>
        <taxon>Eukaryota</taxon>
        <taxon>Fungi</taxon>
        <taxon>Dikarya</taxon>
        <taxon>Basidiomycota</taxon>
        <taxon>Agaricomycotina</taxon>
        <taxon>Agaricomycetes</taxon>
        <taxon>Agaricomycetidae</taxon>
        <taxon>Agaricales</taxon>
        <taxon>Marasmiineae</taxon>
        <taxon>Marasmiaceae</taxon>
        <taxon>Moniliophthora</taxon>
    </lineage>
</organism>
<dbReference type="InterPro" id="IPR001338">
    <property type="entry name" value="Class_I_Hydrophobin"/>
</dbReference>
<evidence type="ECO:0000313" key="9">
    <source>
        <dbReference type="Proteomes" id="UP000017559"/>
    </source>
</evidence>
<keyword evidence="4 7" id="KW-0964">Secreted</keyword>
<comment type="caution">
    <text evidence="8">The sequence shown here is derived from an EMBL/GenBank/DDBJ whole genome shotgun (WGS) entry which is preliminary data.</text>
</comment>
<dbReference type="STRING" id="1381753.V2WLS6"/>
<comment type="similarity">
    <text evidence="2 7">Belongs to the fungal hydrophobin family.</text>
</comment>
<name>V2WLS6_MONRO</name>
<keyword evidence="7" id="KW-0732">Signal</keyword>
<dbReference type="GO" id="GO:0009277">
    <property type="term" value="C:fungal-type cell wall"/>
    <property type="evidence" value="ECO:0007669"/>
    <property type="project" value="InterPro"/>
</dbReference>
<sequence length="92" mass="9328">MKMKFNLFALTAVSTLAAAAPTRRGNKLASSCTTVPIQCCNSVDTAGSSSVAALLGLLDIVVQDVNVLVGPTCVPITIIDTGGTTCISISEV</sequence>
<evidence type="ECO:0000256" key="5">
    <source>
        <dbReference type="ARBA" id="ARBA00023157"/>
    </source>
</evidence>
<keyword evidence="3 7" id="KW-0134">Cell wall</keyword>
<dbReference type="HOGENOM" id="CLU_105134_2_0_1"/>
<evidence type="ECO:0000313" key="8">
    <source>
        <dbReference type="EMBL" id="ESK82542.1"/>
    </source>
</evidence>
<feature type="chain" id="PRO_5013984655" description="Hydrophobin" evidence="7">
    <location>
        <begin position="20"/>
        <end position="92"/>
    </location>
</feature>
<keyword evidence="9" id="KW-1185">Reference proteome</keyword>
<dbReference type="GO" id="GO:0005199">
    <property type="term" value="F:structural constituent of cell wall"/>
    <property type="evidence" value="ECO:0007669"/>
    <property type="project" value="InterPro"/>
</dbReference>
<keyword evidence="5 7" id="KW-1015">Disulfide bond</keyword>
<dbReference type="Pfam" id="PF01185">
    <property type="entry name" value="Hydrophobin"/>
    <property type="match status" value="1"/>
</dbReference>
<feature type="signal peptide" evidence="7">
    <location>
        <begin position="1"/>
        <end position="19"/>
    </location>
</feature>
<dbReference type="SMART" id="SM00075">
    <property type="entry name" value="HYDRO"/>
    <property type="match status" value="1"/>
</dbReference>
<evidence type="ECO:0000256" key="4">
    <source>
        <dbReference type="ARBA" id="ARBA00022525"/>
    </source>
</evidence>
<evidence type="ECO:0000256" key="6">
    <source>
        <dbReference type="ARBA" id="ARBA00093546"/>
    </source>
</evidence>
<dbReference type="KEGG" id="mrr:Moror_3704"/>
<evidence type="ECO:0000256" key="7">
    <source>
        <dbReference type="RuleBase" id="RU365009"/>
    </source>
</evidence>
<dbReference type="CDD" id="cd23507">
    <property type="entry name" value="hydrophobin_I"/>
    <property type="match status" value="1"/>
</dbReference>
<evidence type="ECO:0000256" key="1">
    <source>
        <dbReference type="ARBA" id="ARBA00004191"/>
    </source>
</evidence>
<gene>
    <name evidence="8" type="ORF">Moror_3704</name>
</gene>
<reference evidence="8 9" key="1">
    <citation type="journal article" date="2014" name="BMC Genomics">
        <title>Genome and secretome analysis of the hemibiotrophic fungal pathogen, Moniliophthora roreri, which causes frosty pod rot disease of cacao: mechanisms of the biotrophic and necrotrophic phases.</title>
        <authorList>
            <person name="Meinhardt L.W."/>
            <person name="Costa G.G.L."/>
            <person name="Thomazella D.P.T."/>
            <person name="Teixeira P.J.P.L."/>
            <person name="Carazzolle M.F."/>
            <person name="Schuster S.C."/>
            <person name="Carlson J.E."/>
            <person name="Guiltinan M.J."/>
            <person name="Mieczkowski P."/>
            <person name="Farmer A."/>
            <person name="Ramaraj T."/>
            <person name="Crozier J."/>
            <person name="Davis R.E."/>
            <person name="Shao J."/>
            <person name="Melnick R.L."/>
            <person name="Pereira G.A.G."/>
            <person name="Bailey B.A."/>
        </authorList>
    </citation>
    <scope>NUCLEOTIDE SEQUENCE [LARGE SCALE GENOMIC DNA]</scope>
    <source>
        <strain evidence="8 9">MCA 2997</strain>
    </source>
</reference>
<comment type="subcellular location">
    <subcellularLocation>
        <location evidence="1 7">Secreted</location>
        <location evidence="1 7">Cell wall</location>
    </subcellularLocation>
</comment>
<evidence type="ECO:0000256" key="3">
    <source>
        <dbReference type="ARBA" id="ARBA00022512"/>
    </source>
</evidence>
<accession>V2WLS6</accession>
<dbReference type="AlphaFoldDB" id="V2WLS6"/>
<evidence type="ECO:0000256" key="2">
    <source>
        <dbReference type="ARBA" id="ARBA00010446"/>
    </source>
</evidence>
<dbReference type="EMBL" id="AWSO01001877">
    <property type="protein sequence ID" value="ESK82542.1"/>
    <property type="molecule type" value="Genomic_DNA"/>
</dbReference>
<comment type="subunit">
    <text evidence="6">Self-assembles to form functional amyloid fibrils called rodlets. Self-assembly into fibrillar rodlets occurs spontaneously at hydrophobic:hydrophilic interfaces and the rodlets further associate laterally to form amphipathic monolayers.</text>
</comment>